<dbReference type="OMA" id="MLECAQS"/>
<dbReference type="InParanoid" id="A8NX02"/>
<dbReference type="KEGG" id="cci:CC1G_00166"/>
<dbReference type="GeneID" id="6013585"/>
<evidence type="ECO:0000313" key="3">
    <source>
        <dbReference type="EMBL" id="EAU84647.2"/>
    </source>
</evidence>
<dbReference type="Proteomes" id="UP000001861">
    <property type="component" value="Unassembled WGS sequence"/>
</dbReference>
<protein>
    <recommendedName>
        <fullName evidence="2">Pre-rRNA-processing protein RIX1 N-terminal domain-containing protein</fullName>
    </recommendedName>
</protein>
<dbReference type="HOGENOM" id="CLU_019530_0_0_1"/>
<feature type="domain" description="Pre-rRNA-processing protein RIX1 N-terminal" evidence="2">
    <location>
        <begin position="8"/>
        <end position="189"/>
    </location>
</feature>
<dbReference type="FunCoup" id="A8NX02">
    <property type="interactions" value="171"/>
</dbReference>
<organism evidence="3 4">
    <name type="scientific">Coprinopsis cinerea (strain Okayama-7 / 130 / ATCC MYA-4618 / FGSC 9003)</name>
    <name type="common">Inky cap fungus</name>
    <name type="synonym">Hormographiella aspergillata</name>
    <dbReference type="NCBI Taxonomy" id="240176"/>
    <lineage>
        <taxon>Eukaryota</taxon>
        <taxon>Fungi</taxon>
        <taxon>Dikarya</taxon>
        <taxon>Basidiomycota</taxon>
        <taxon>Agaricomycotina</taxon>
        <taxon>Agaricomycetes</taxon>
        <taxon>Agaricomycetidae</taxon>
        <taxon>Agaricales</taxon>
        <taxon>Agaricineae</taxon>
        <taxon>Psathyrellaceae</taxon>
        <taxon>Coprinopsis</taxon>
    </lineage>
</organism>
<reference evidence="3 4" key="1">
    <citation type="journal article" date="2010" name="Proc. Natl. Acad. Sci. U.S.A.">
        <title>Insights into evolution of multicellular fungi from the assembled chromosomes of the mushroom Coprinopsis cinerea (Coprinus cinereus).</title>
        <authorList>
            <person name="Stajich J.E."/>
            <person name="Wilke S.K."/>
            <person name="Ahren D."/>
            <person name="Au C.H."/>
            <person name="Birren B.W."/>
            <person name="Borodovsky M."/>
            <person name="Burns C."/>
            <person name="Canback B."/>
            <person name="Casselton L.A."/>
            <person name="Cheng C.K."/>
            <person name="Deng J."/>
            <person name="Dietrich F.S."/>
            <person name="Fargo D.C."/>
            <person name="Farman M.L."/>
            <person name="Gathman A.C."/>
            <person name="Goldberg J."/>
            <person name="Guigo R."/>
            <person name="Hoegger P.J."/>
            <person name="Hooker J.B."/>
            <person name="Huggins A."/>
            <person name="James T.Y."/>
            <person name="Kamada T."/>
            <person name="Kilaru S."/>
            <person name="Kodira C."/>
            <person name="Kues U."/>
            <person name="Kupfer D."/>
            <person name="Kwan H.S."/>
            <person name="Lomsadze A."/>
            <person name="Li W."/>
            <person name="Lilly W.W."/>
            <person name="Ma L.J."/>
            <person name="Mackey A.J."/>
            <person name="Manning G."/>
            <person name="Martin F."/>
            <person name="Muraguchi H."/>
            <person name="Natvig D.O."/>
            <person name="Palmerini H."/>
            <person name="Ramesh M.A."/>
            <person name="Rehmeyer C.J."/>
            <person name="Roe B.A."/>
            <person name="Shenoy N."/>
            <person name="Stanke M."/>
            <person name="Ter-Hovhannisyan V."/>
            <person name="Tunlid A."/>
            <person name="Velagapudi R."/>
            <person name="Vision T.J."/>
            <person name="Zeng Q."/>
            <person name="Zolan M.E."/>
            <person name="Pukkila P.J."/>
        </authorList>
    </citation>
    <scope>NUCLEOTIDE SEQUENCE [LARGE SCALE GENOMIC DNA]</scope>
    <source>
        <strain evidence="4">Okayama-7 / 130 / ATCC MYA-4618 / FGSC 9003</strain>
    </source>
</reference>
<evidence type="ECO:0000259" key="2">
    <source>
        <dbReference type="Pfam" id="PF08167"/>
    </source>
</evidence>
<feature type="compositionally biased region" description="Polar residues" evidence="1">
    <location>
        <begin position="643"/>
        <end position="672"/>
    </location>
</feature>
<dbReference type="InterPro" id="IPR012583">
    <property type="entry name" value="RIX1_N"/>
</dbReference>
<evidence type="ECO:0000313" key="4">
    <source>
        <dbReference type="Proteomes" id="UP000001861"/>
    </source>
</evidence>
<dbReference type="Pfam" id="PF08167">
    <property type="entry name" value="RIX1"/>
    <property type="match status" value="1"/>
</dbReference>
<dbReference type="VEuPathDB" id="FungiDB:CC1G_00166"/>
<evidence type="ECO:0000256" key="1">
    <source>
        <dbReference type="SAM" id="MobiDB-lite"/>
    </source>
</evidence>
<comment type="caution">
    <text evidence="3">The sequence shown here is derived from an EMBL/GenBank/DDBJ whole genome shotgun (WGS) entry which is preliminary data.</text>
</comment>
<dbReference type="AlphaFoldDB" id="A8NX02"/>
<gene>
    <name evidence="3" type="ORF">CC1G_00166</name>
</gene>
<proteinExistence type="predicted"/>
<dbReference type="eggNOG" id="ENOG502SAK5">
    <property type="taxonomic scope" value="Eukaryota"/>
</dbReference>
<keyword evidence="4" id="KW-1185">Reference proteome</keyword>
<dbReference type="SUPFAM" id="SSF48371">
    <property type="entry name" value="ARM repeat"/>
    <property type="match status" value="1"/>
</dbReference>
<dbReference type="STRING" id="240176.A8NX02"/>
<sequence>MEPDQQLKSLLQVQLASDSSSVIHLPYVLQVLDKSCFIPNSHLTKWTARIGSLLHSKDAGGRWAGLCIAHKSSLLSKEFMIDAASSWMPVVLPMLSRNEGVPTMKAAIRLLVTIFTSTLDIPEFQRQLCTPNVTKFTSALSSLATSASDIDLKALCLTTLSQLIPVYPSAHKASFASVSSLALGFLNGSHPCPTDVRILYSAARLYATLHLTGGKVGAAAIWRKFVDDTLAFCWNAYAALRTTFPGNAMNTGNPPQADPIIIVPLNIDRLRCGTVVLEHLLQTLTTRPVQVSIGSLVKYGLTLISTSADEQIEGFFDPTTRVSEVAAVPEIWKEGCNLLTVLAETVPQHLNPYTSRLCTVIAYHLEQPSTTIAQKAFFLYTLRVVLNKCHAVDSPIIPNRIVKALLPSLAVILDSKGPASQPGETISTTKNSRKRARNYEGDEVFKVSRDVICPTAIEGQVLLHTITVLRHCLRNPNLAVPQLSLATRILLSIQLSLSQMAPVTFSPDPSLFDKVNREVHSLCAELASSSSVVLHKATPLIVSTLVEAQRTESLPALDLLLHPRLPPVVRPIPPIQSIILFKVDESHEEAELRNKLHLDSGNEECTRQRVSEDIVMDGQLSPTRVTGPSTPRQHASPKPIAQSLRTVQETVKKSVPSTAALPTSAQPSSSMDVVQEQPAFSAIQKPSTTGQPTVAPPVQKPVVHATPFQIPPPDEEDDEPMPTIDMASDSEDEED</sequence>
<name>A8NX02_COPC7</name>
<dbReference type="RefSeq" id="XP_001837030.2">
    <property type="nucleotide sequence ID" value="XM_001836978.2"/>
</dbReference>
<dbReference type="InterPro" id="IPR016024">
    <property type="entry name" value="ARM-type_fold"/>
</dbReference>
<feature type="region of interest" description="Disordered" evidence="1">
    <location>
        <begin position="616"/>
        <end position="735"/>
    </location>
</feature>
<feature type="compositionally biased region" description="Polar residues" evidence="1">
    <location>
        <begin position="620"/>
        <end position="633"/>
    </location>
</feature>
<dbReference type="EMBL" id="AACS02000005">
    <property type="protein sequence ID" value="EAU84647.2"/>
    <property type="molecule type" value="Genomic_DNA"/>
</dbReference>
<accession>A8NX02</accession>
<dbReference type="OrthoDB" id="20900at2759"/>